<feature type="compositionally biased region" description="Basic and acidic residues" evidence="1">
    <location>
        <begin position="208"/>
        <end position="219"/>
    </location>
</feature>
<feature type="compositionally biased region" description="Basic residues" evidence="1">
    <location>
        <begin position="254"/>
        <end position="265"/>
    </location>
</feature>
<sequence>MASPSPGPIPTSKQKAQFKELWPKRDVQHAAKWLQKNASKPCRACKASGTKCTMPEGGTATRCVQCGTSKRTPCSKTTLERKSRIMAAMGLTHSEYDTLDQWYNETVLTPRAEARKEQKRAEKEPSASHVHKNDKNSRPASEPSPSPSIDVKHKRPSSPVNSPERHAKRIKTVDPASESEEEIVTRRRPKKQVVVQVPITTKSKKPREHSDHDQASDHETDPEDSDQDSNVNDTPPAAERSATTPAFAHEHLRSCKPVKQPRKISAKQPSPSTRSESIARRTSIPPQSPLQRRPPRQSARRSPSNQRVTSSPASLESITKDPEQSKTDTGVASPPQSIPAVPQTSISRCFPLSAPVGSTIPSSEEFRRMIHELRRVKRALEDVSSDLRFDRRPTGQCLGDLNGAIDRFHTVLSPHDGI</sequence>
<comment type="caution">
    <text evidence="2">The sequence shown here is derived from an EMBL/GenBank/DDBJ whole genome shotgun (WGS) entry which is preliminary data.</text>
</comment>
<dbReference type="AlphaFoldDB" id="A0AAW0CQ62"/>
<protein>
    <recommendedName>
        <fullName evidence="4">Zn(2)-C6 fungal-type domain-containing protein</fullName>
    </recommendedName>
</protein>
<accession>A0AAW0CQ62</accession>
<feature type="compositionally biased region" description="Polar residues" evidence="1">
    <location>
        <begin position="267"/>
        <end position="276"/>
    </location>
</feature>
<keyword evidence="3" id="KW-1185">Reference proteome</keyword>
<proteinExistence type="predicted"/>
<gene>
    <name evidence="2" type="ORF">VNI00_009708</name>
</gene>
<evidence type="ECO:0008006" key="4">
    <source>
        <dbReference type="Google" id="ProtNLM"/>
    </source>
</evidence>
<feature type="region of interest" description="Disordered" evidence="1">
    <location>
        <begin position="113"/>
        <end position="342"/>
    </location>
</feature>
<feature type="compositionally biased region" description="Low complexity" evidence="1">
    <location>
        <begin position="192"/>
        <end position="201"/>
    </location>
</feature>
<organism evidence="2 3">
    <name type="scientific">Paramarasmius palmivorus</name>
    <dbReference type="NCBI Taxonomy" id="297713"/>
    <lineage>
        <taxon>Eukaryota</taxon>
        <taxon>Fungi</taxon>
        <taxon>Dikarya</taxon>
        <taxon>Basidiomycota</taxon>
        <taxon>Agaricomycotina</taxon>
        <taxon>Agaricomycetes</taxon>
        <taxon>Agaricomycetidae</taxon>
        <taxon>Agaricales</taxon>
        <taxon>Marasmiineae</taxon>
        <taxon>Marasmiaceae</taxon>
        <taxon>Paramarasmius</taxon>
    </lineage>
</organism>
<name>A0AAW0CQ62_9AGAR</name>
<evidence type="ECO:0000313" key="2">
    <source>
        <dbReference type="EMBL" id="KAK7040242.1"/>
    </source>
</evidence>
<reference evidence="2 3" key="1">
    <citation type="submission" date="2024-01" db="EMBL/GenBank/DDBJ databases">
        <title>A draft genome for a cacao thread blight-causing isolate of Paramarasmius palmivorus.</title>
        <authorList>
            <person name="Baruah I.K."/>
            <person name="Bukari Y."/>
            <person name="Amoako-Attah I."/>
            <person name="Meinhardt L.W."/>
            <person name="Bailey B.A."/>
            <person name="Cohen S.P."/>
        </authorList>
    </citation>
    <scope>NUCLEOTIDE SEQUENCE [LARGE SCALE GENOMIC DNA]</scope>
    <source>
        <strain evidence="2 3">GH-12</strain>
    </source>
</reference>
<feature type="compositionally biased region" description="Basic and acidic residues" evidence="1">
    <location>
        <begin position="113"/>
        <end position="137"/>
    </location>
</feature>
<dbReference type="EMBL" id="JAYKXP010000037">
    <property type="protein sequence ID" value="KAK7040242.1"/>
    <property type="molecule type" value="Genomic_DNA"/>
</dbReference>
<evidence type="ECO:0000313" key="3">
    <source>
        <dbReference type="Proteomes" id="UP001383192"/>
    </source>
</evidence>
<dbReference type="Proteomes" id="UP001383192">
    <property type="component" value="Unassembled WGS sequence"/>
</dbReference>
<evidence type="ECO:0000256" key="1">
    <source>
        <dbReference type="SAM" id="MobiDB-lite"/>
    </source>
</evidence>
<feature type="compositionally biased region" description="Polar residues" evidence="1">
    <location>
        <begin position="308"/>
        <end position="317"/>
    </location>
</feature>